<evidence type="ECO:0000313" key="10">
    <source>
        <dbReference type="EMBL" id="SUJ24012.1"/>
    </source>
</evidence>
<dbReference type="Pfam" id="PF02276">
    <property type="entry name" value="CytoC_RC"/>
    <property type="match status" value="1"/>
</dbReference>
<evidence type="ECO:0000256" key="2">
    <source>
        <dbReference type="ARBA" id="ARBA00015978"/>
    </source>
</evidence>
<dbReference type="GO" id="GO:0009055">
    <property type="term" value="F:electron transfer activity"/>
    <property type="evidence" value="ECO:0007669"/>
    <property type="project" value="InterPro"/>
</dbReference>
<sequence>MRLQKIAIVSVIFSAIIALSAFIPAPQPAQEKKAKNLKVLPKNISNEELDKVMDDFKVALGVKCNFCHAKSSTDPQKMDFASDENPHKEIARSMMKMTQKINKKYFTHKDEKSGTIAQISCMTCHNGKKHPEVVSL</sequence>
<dbReference type="SUPFAM" id="SSF48695">
    <property type="entry name" value="Multiheme cytochromes"/>
    <property type="match status" value="1"/>
</dbReference>
<evidence type="ECO:0000256" key="8">
    <source>
        <dbReference type="ARBA" id="ARBA00023004"/>
    </source>
</evidence>
<keyword evidence="6" id="KW-0479">Metal-binding</keyword>
<evidence type="ECO:0000256" key="1">
    <source>
        <dbReference type="ARBA" id="ARBA00003196"/>
    </source>
</evidence>
<evidence type="ECO:0000256" key="6">
    <source>
        <dbReference type="ARBA" id="ARBA00022723"/>
    </source>
</evidence>
<dbReference type="AlphaFoldDB" id="A0A380CM01"/>
<dbReference type="GO" id="GO:0020037">
    <property type="term" value="F:heme binding"/>
    <property type="evidence" value="ECO:0007669"/>
    <property type="project" value="InterPro"/>
</dbReference>
<dbReference type="GO" id="GO:0030077">
    <property type="term" value="C:plasma membrane light-harvesting complex"/>
    <property type="evidence" value="ECO:0007669"/>
    <property type="project" value="InterPro"/>
</dbReference>
<accession>A0A380CM01</accession>
<name>A0A380CM01_SPHSI</name>
<evidence type="ECO:0000256" key="7">
    <source>
        <dbReference type="ARBA" id="ARBA00022982"/>
    </source>
</evidence>
<protein>
    <recommendedName>
        <fullName evidence="2">Photosynthetic reaction center cytochrome c subunit</fullName>
    </recommendedName>
</protein>
<keyword evidence="9" id="KW-0472">Membrane</keyword>
<dbReference type="InterPro" id="IPR036280">
    <property type="entry name" value="Multihaem_cyt_sf"/>
</dbReference>
<dbReference type="InterPro" id="IPR023119">
    <property type="entry name" value="Multihaem_cyt_PRC_cyt_su-like"/>
</dbReference>
<keyword evidence="7" id="KW-0249">Electron transport</keyword>
<dbReference type="RefSeq" id="WP_115170903.1">
    <property type="nucleotide sequence ID" value="NZ_UGYW01000002.1"/>
</dbReference>
<evidence type="ECO:0000256" key="3">
    <source>
        <dbReference type="ARBA" id="ARBA00022448"/>
    </source>
</evidence>
<dbReference type="EMBL" id="UGYW01000002">
    <property type="protein sequence ID" value="SUJ24012.1"/>
    <property type="molecule type" value="Genomic_DNA"/>
</dbReference>
<gene>
    <name evidence="10" type="primary">puf2C</name>
    <name evidence="10" type="ORF">NCTC11388_03425</name>
</gene>
<keyword evidence="9" id="KW-1133">Transmembrane helix</keyword>
<keyword evidence="4" id="KW-0602">Photosynthesis</keyword>
<keyword evidence="8" id="KW-0408">Iron</keyword>
<evidence type="ECO:0000256" key="4">
    <source>
        <dbReference type="ARBA" id="ARBA00022531"/>
    </source>
</evidence>
<evidence type="ECO:0000256" key="9">
    <source>
        <dbReference type="SAM" id="Phobius"/>
    </source>
</evidence>
<feature type="transmembrane region" description="Helical" evidence="9">
    <location>
        <begin position="6"/>
        <end position="25"/>
    </location>
</feature>
<dbReference type="NCBIfam" id="NF033196">
    <property type="entry name" value="c_type_nonphoto"/>
    <property type="match status" value="1"/>
</dbReference>
<dbReference type="GO" id="GO:0019684">
    <property type="term" value="P:photosynthesis, light reaction"/>
    <property type="evidence" value="ECO:0007669"/>
    <property type="project" value="InterPro"/>
</dbReference>
<comment type="function">
    <text evidence="1">The reaction center of purple bacteria contains a tightly bound cytochrome molecule which re-reduces the photo oxidized primary electron donor.</text>
</comment>
<keyword evidence="3" id="KW-0813">Transport</keyword>
<evidence type="ECO:0000256" key="5">
    <source>
        <dbReference type="ARBA" id="ARBA00022617"/>
    </source>
</evidence>
<dbReference type="InterPro" id="IPR003158">
    <property type="entry name" value="Photosyn_RC_cyt_c-su"/>
</dbReference>
<dbReference type="GO" id="GO:0005506">
    <property type="term" value="F:iron ion binding"/>
    <property type="evidence" value="ECO:0007669"/>
    <property type="project" value="InterPro"/>
</dbReference>
<proteinExistence type="predicted"/>
<dbReference type="Proteomes" id="UP000254893">
    <property type="component" value="Unassembled WGS sequence"/>
</dbReference>
<keyword evidence="5" id="KW-0349">Heme</keyword>
<keyword evidence="9" id="KW-0812">Transmembrane</keyword>
<reference evidence="10 11" key="1">
    <citation type="submission" date="2018-06" db="EMBL/GenBank/DDBJ databases">
        <authorList>
            <consortium name="Pathogen Informatics"/>
            <person name="Doyle S."/>
        </authorList>
    </citation>
    <scope>NUCLEOTIDE SEQUENCE [LARGE SCALE GENOMIC DNA]</scope>
    <source>
        <strain evidence="10 11">NCTC11388</strain>
    </source>
</reference>
<dbReference type="Gene3D" id="1.10.468.10">
    <property type="entry name" value="Photosynthetic Reaction Center, subunit C, domain 2"/>
    <property type="match status" value="1"/>
</dbReference>
<evidence type="ECO:0000313" key="11">
    <source>
        <dbReference type="Proteomes" id="UP000254893"/>
    </source>
</evidence>
<organism evidence="10 11">
    <name type="scientific">Sphingobacterium spiritivorum</name>
    <name type="common">Flavobacterium spiritivorum</name>
    <dbReference type="NCBI Taxonomy" id="258"/>
    <lineage>
        <taxon>Bacteria</taxon>
        <taxon>Pseudomonadati</taxon>
        <taxon>Bacteroidota</taxon>
        <taxon>Sphingobacteriia</taxon>
        <taxon>Sphingobacteriales</taxon>
        <taxon>Sphingobacteriaceae</taxon>
        <taxon>Sphingobacterium</taxon>
    </lineage>
</organism>